<reference evidence="2" key="1">
    <citation type="journal article" date="2019" name="Int. J. Syst. Evol. Microbiol.">
        <title>The Global Catalogue of Microorganisms (GCM) 10K type strain sequencing project: providing services to taxonomists for standard genome sequencing and annotation.</title>
        <authorList>
            <consortium name="The Broad Institute Genomics Platform"/>
            <consortium name="The Broad Institute Genome Sequencing Center for Infectious Disease"/>
            <person name="Wu L."/>
            <person name="Ma J."/>
        </authorList>
    </citation>
    <scope>NUCLEOTIDE SEQUENCE [LARGE SCALE GENOMIC DNA]</scope>
    <source>
        <strain evidence="2">CGMCC 1.15809</strain>
    </source>
</reference>
<evidence type="ECO:0000313" key="2">
    <source>
        <dbReference type="Proteomes" id="UP001596241"/>
    </source>
</evidence>
<accession>A0ABW1FKH2</accession>
<evidence type="ECO:0000313" key="1">
    <source>
        <dbReference type="EMBL" id="MFC5894948.1"/>
    </source>
</evidence>
<evidence type="ECO:0008006" key="3">
    <source>
        <dbReference type="Google" id="ProtNLM"/>
    </source>
</evidence>
<dbReference type="Gene3D" id="3.40.50.300">
    <property type="entry name" value="P-loop containing nucleotide triphosphate hydrolases"/>
    <property type="match status" value="1"/>
</dbReference>
<dbReference type="RefSeq" id="WP_345084301.1">
    <property type="nucleotide sequence ID" value="NZ_BAAAWG010000007.1"/>
</dbReference>
<protein>
    <recommendedName>
        <fullName evidence="3">Thymidylate kinase</fullName>
    </recommendedName>
</protein>
<comment type="caution">
    <text evidence="1">The sequence shown here is derived from an EMBL/GenBank/DDBJ whole genome shotgun (WGS) entry which is preliminary data.</text>
</comment>
<sequence length="204" mass="22702">MLIIALEGPSYAGKSTAVRHLRQTALGSRAYVSDCYVEHIAHRDDIPPALTDSAAAQLAAFERFMEIEAIRVAEATASGRQLVILDRSVDTLLAHAYALDALFGHGVHHQLRHRLKTLPFLRPDHTLYLDVPAETLHLRRKTVGHTTAESEYFLHEAGFLRHARDYFVHTPRRPVTQELTVLAADAGPDEVAQAVEALVGFWAR</sequence>
<proteinExistence type="predicted"/>
<dbReference type="InterPro" id="IPR027417">
    <property type="entry name" value="P-loop_NTPase"/>
</dbReference>
<dbReference type="SUPFAM" id="SSF52540">
    <property type="entry name" value="P-loop containing nucleoside triphosphate hydrolases"/>
    <property type="match status" value="1"/>
</dbReference>
<dbReference type="EMBL" id="JBHSPW010000008">
    <property type="protein sequence ID" value="MFC5894948.1"/>
    <property type="molecule type" value="Genomic_DNA"/>
</dbReference>
<name>A0ABW1FKH2_9ACTN</name>
<dbReference type="Proteomes" id="UP001596241">
    <property type="component" value="Unassembled WGS sequence"/>
</dbReference>
<keyword evidence="2" id="KW-1185">Reference proteome</keyword>
<gene>
    <name evidence="1" type="ORF">ACFP3M_19295</name>
</gene>
<organism evidence="1 2">
    <name type="scientific">Streptomyces ramulosus</name>
    <dbReference type="NCBI Taxonomy" id="47762"/>
    <lineage>
        <taxon>Bacteria</taxon>
        <taxon>Bacillati</taxon>
        <taxon>Actinomycetota</taxon>
        <taxon>Actinomycetes</taxon>
        <taxon>Kitasatosporales</taxon>
        <taxon>Streptomycetaceae</taxon>
        <taxon>Streptomyces</taxon>
    </lineage>
</organism>